<organism evidence="1 2">
    <name type="scientific">Anaerobutyricum soehngenii</name>
    <dbReference type="NCBI Taxonomy" id="105843"/>
    <lineage>
        <taxon>Bacteria</taxon>
        <taxon>Bacillati</taxon>
        <taxon>Bacillota</taxon>
        <taxon>Clostridia</taxon>
        <taxon>Lachnospirales</taxon>
        <taxon>Lachnospiraceae</taxon>
        <taxon>Anaerobutyricum</taxon>
    </lineage>
</organism>
<dbReference type="Proteomes" id="UP000433359">
    <property type="component" value="Unassembled WGS sequence"/>
</dbReference>
<accession>A0A6N7YKU5</accession>
<name>A0A6N7YKU5_9FIRM</name>
<protein>
    <submittedName>
        <fullName evidence="1">Uncharacterized protein</fullName>
    </submittedName>
</protein>
<gene>
    <name evidence="1" type="ORF">FYJ25_11930</name>
</gene>
<dbReference type="AlphaFoldDB" id="A0A6N7YKU5"/>
<evidence type="ECO:0000313" key="2">
    <source>
        <dbReference type="Proteomes" id="UP000433359"/>
    </source>
</evidence>
<dbReference type="RefSeq" id="WP_147608727.1">
    <property type="nucleotide sequence ID" value="NZ_JAFIQP010000432.1"/>
</dbReference>
<dbReference type="EMBL" id="VULP01000029">
    <property type="protein sequence ID" value="MSU83020.1"/>
    <property type="molecule type" value="Genomic_DNA"/>
</dbReference>
<sequence>MEKSVLDIICASLDSFFESEKKIGIPAVSGTIWETQIGYTYNMTADDVKVISYTIPLPVC</sequence>
<comment type="caution">
    <text evidence="1">The sequence shown here is derived from an EMBL/GenBank/DDBJ whole genome shotgun (WGS) entry which is preliminary data.</text>
</comment>
<evidence type="ECO:0000313" key="1">
    <source>
        <dbReference type="EMBL" id="MSU83020.1"/>
    </source>
</evidence>
<reference evidence="1 2" key="1">
    <citation type="submission" date="2019-08" db="EMBL/GenBank/DDBJ databases">
        <title>In-depth cultivation of the pig gut microbiome towards novel bacterial diversity and tailored functional studies.</title>
        <authorList>
            <person name="Wylensek D."/>
            <person name="Hitch T.C.A."/>
            <person name="Clavel T."/>
        </authorList>
    </citation>
    <scope>NUCLEOTIDE SEQUENCE [LARGE SCALE GENOMIC DNA]</scope>
    <source>
        <strain evidence="1 2">BSM-383-APC-4H</strain>
    </source>
</reference>
<proteinExistence type="predicted"/>